<keyword evidence="5 7" id="KW-1133">Transmembrane helix</keyword>
<dbReference type="RefSeq" id="WP_198883526.1">
    <property type="nucleotide sequence ID" value="NZ_JAEKJA010000018.1"/>
</dbReference>
<evidence type="ECO:0000256" key="7">
    <source>
        <dbReference type="SAM" id="Phobius"/>
    </source>
</evidence>
<dbReference type="GO" id="GO:0016020">
    <property type="term" value="C:membrane"/>
    <property type="evidence" value="ECO:0007669"/>
    <property type="project" value="UniProtKB-SubCell"/>
</dbReference>
<evidence type="ECO:0000256" key="2">
    <source>
        <dbReference type="ARBA" id="ARBA00008335"/>
    </source>
</evidence>
<feature type="transmembrane region" description="Helical" evidence="7">
    <location>
        <begin position="54"/>
        <end position="75"/>
    </location>
</feature>
<dbReference type="InterPro" id="IPR004752">
    <property type="entry name" value="AmpG_permease/AT-1"/>
</dbReference>
<evidence type="ECO:0000256" key="4">
    <source>
        <dbReference type="ARBA" id="ARBA00022692"/>
    </source>
</evidence>
<evidence type="ECO:0000256" key="6">
    <source>
        <dbReference type="ARBA" id="ARBA00023136"/>
    </source>
</evidence>
<keyword evidence="3" id="KW-0813">Transport</keyword>
<dbReference type="GO" id="GO:0022857">
    <property type="term" value="F:transmembrane transporter activity"/>
    <property type="evidence" value="ECO:0007669"/>
    <property type="project" value="InterPro"/>
</dbReference>
<protein>
    <submittedName>
        <fullName evidence="9">MFS transporter</fullName>
    </submittedName>
</protein>
<comment type="caution">
    <text evidence="9">The sequence shown here is derived from an EMBL/GenBank/DDBJ whole genome shotgun (WGS) entry which is preliminary data.</text>
</comment>
<keyword evidence="10" id="KW-1185">Reference proteome</keyword>
<evidence type="ECO:0000313" key="9">
    <source>
        <dbReference type="EMBL" id="MBJ3777623.1"/>
    </source>
</evidence>
<reference evidence="9" key="1">
    <citation type="submission" date="2020-12" db="EMBL/GenBank/DDBJ databases">
        <title>Bacterial taxonomy.</title>
        <authorList>
            <person name="Pan X."/>
        </authorList>
    </citation>
    <scope>NUCLEOTIDE SEQUENCE</scope>
    <source>
        <strain evidence="9">B2012</strain>
    </source>
</reference>
<feature type="transmembrane region" description="Helical" evidence="7">
    <location>
        <begin position="187"/>
        <end position="207"/>
    </location>
</feature>
<keyword evidence="6 7" id="KW-0472">Membrane</keyword>
<evidence type="ECO:0000313" key="10">
    <source>
        <dbReference type="Proteomes" id="UP000609531"/>
    </source>
</evidence>
<accession>A0A934IS45</accession>
<feature type="transmembrane region" description="Helical" evidence="7">
    <location>
        <begin position="371"/>
        <end position="392"/>
    </location>
</feature>
<dbReference type="PROSITE" id="PS50850">
    <property type="entry name" value="MFS"/>
    <property type="match status" value="1"/>
</dbReference>
<keyword evidence="4 7" id="KW-0812">Transmembrane</keyword>
<feature type="transmembrane region" description="Helical" evidence="7">
    <location>
        <begin position="121"/>
        <end position="143"/>
    </location>
</feature>
<dbReference type="PANTHER" id="PTHR12778:SF10">
    <property type="entry name" value="MAJOR FACILITATOR SUPERFAMILY DOMAIN-CONTAINING PROTEIN 3"/>
    <property type="match status" value="1"/>
</dbReference>
<evidence type="ECO:0000256" key="3">
    <source>
        <dbReference type="ARBA" id="ARBA00022448"/>
    </source>
</evidence>
<feature type="transmembrane region" description="Helical" evidence="7">
    <location>
        <begin position="242"/>
        <end position="263"/>
    </location>
</feature>
<evidence type="ECO:0000256" key="1">
    <source>
        <dbReference type="ARBA" id="ARBA00004141"/>
    </source>
</evidence>
<feature type="transmembrane region" description="Helical" evidence="7">
    <location>
        <begin position="25"/>
        <end position="48"/>
    </location>
</feature>
<evidence type="ECO:0000259" key="8">
    <source>
        <dbReference type="PROSITE" id="PS50850"/>
    </source>
</evidence>
<feature type="domain" description="Major facilitator superfamily (MFS) profile" evidence="8">
    <location>
        <begin position="19"/>
        <end position="423"/>
    </location>
</feature>
<dbReference type="AlphaFoldDB" id="A0A934IS45"/>
<name>A0A934IS45_9HYPH</name>
<dbReference type="EMBL" id="JAEKJA010000018">
    <property type="protein sequence ID" value="MBJ3777623.1"/>
    <property type="molecule type" value="Genomic_DNA"/>
</dbReference>
<feature type="transmembrane region" description="Helical" evidence="7">
    <location>
        <begin position="333"/>
        <end position="359"/>
    </location>
</feature>
<comment type="subcellular location">
    <subcellularLocation>
        <location evidence="1">Membrane</location>
        <topology evidence="1">Multi-pass membrane protein</topology>
    </subcellularLocation>
</comment>
<sequence>MRTADPDRAHDWRDALAVYLTRRQLVIFLMGFSSGLPLLLGFSTLSFWLREAGVSLAAIGGLLTVATPYSLKFLWAPLLDHVRLPGVCRLLGLRRGWLLTIQILLAGAILLVGQADPTTSLGVLAVAALAMAFLSASQDIVIDAYRIEILDEHEQGAGAAMTQAGYRVGMLASGAGALALADVLPWSAVYGVMAGLIAVGVVATLIADEPESRRPPPPDRPLAFLRHATLDPLKDFATRRGWLVILLFVLLYKYGDSVAGAMANPFYVDLGFSGTEIASVTKVLGVVMTMVGVFAGGALVARLGILPALAVGGVAQAITNLTFAWLSTMGHDLGALAAAVGIDSFAGGLGSAAFVAYLSALCNVAFTATQYALLTSLMAFGRTALASTSGLLAEALGWPGFFIATTLIAVPALGLIAVIARLERAEREQGEEAPH</sequence>
<evidence type="ECO:0000256" key="5">
    <source>
        <dbReference type="ARBA" id="ARBA00022989"/>
    </source>
</evidence>
<dbReference type="NCBIfam" id="TIGR00901">
    <property type="entry name" value="2A0125"/>
    <property type="match status" value="1"/>
</dbReference>
<dbReference type="Proteomes" id="UP000609531">
    <property type="component" value="Unassembled WGS sequence"/>
</dbReference>
<dbReference type="InterPro" id="IPR036259">
    <property type="entry name" value="MFS_trans_sf"/>
</dbReference>
<feature type="transmembrane region" description="Helical" evidence="7">
    <location>
        <begin position="96"/>
        <end position="115"/>
    </location>
</feature>
<organism evidence="9 10">
    <name type="scientific">Acuticoccus mangrovi</name>
    <dbReference type="NCBI Taxonomy" id="2796142"/>
    <lineage>
        <taxon>Bacteria</taxon>
        <taxon>Pseudomonadati</taxon>
        <taxon>Pseudomonadota</taxon>
        <taxon>Alphaproteobacteria</taxon>
        <taxon>Hyphomicrobiales</taxon>
        <taxon>Amorphaceae</taxon>
        <taxon>Acuticoccus</taxon>
    </lineage>
</organism>
<dbReference type="Gene3D" id="1.20.1250.20">
    <property type="entry name" value="MFS general substrate transporter like domains"/>
    <property type="match status" value="1"/>
</dbReference>
<dbReference type="PANTHER" id="PTHR12778">
    <property type="entry name" value="SOLUTE CARRIER FAMILY 33 ACETYL-COA TRANSPORTER -RELATED"/>
    <property type="match status" value="1"/>
</dbReference>
<feature type="transmembrane region" description="Helical" evidence="7">
    <location>
        <begin position="398"/>
        <end position="420"/>
    </location>
</feature>
<dbReference type="Pfam" id="PF07690">
    <property type="entry name" value="MFS_1"/>
    <property type="match status" value="1"/>
</dbReference>
<proteinExistence type="inferred from homology"/>
<dbReference type="InterPro" id="IPR020846">
    <property type="entry name" value="MFS_dom"/>
</dbReference>
<dbReference type="InterPro" id="IPR011701">
    <property type="entry name" value="MFS"/>
</dbReference>
<feature type="transmembrane region" description="Helical" evidence="7">
    <location>
        <begin position="283"/>
        <end position="301"/>
    </location>
</feature>
<gene>
    <name evidence="9" type="ORF">JCR33_18100</name>
</gene>
<feature type="transmembrane region" description="Helical" evidence="7">
    <location>
        <begin position="308"/>
        <end position="327"/>
    </location>
</feature>
<comment type="similarity">
    <text evidence="2">Belongs to the major facilitator superfamily.</text>
</comment>
<dbReference type="SUPFAM" id="SSF103473">
    <property type="entry name" value="MFS general substrate transporter"/>
    <property type="match status" value="1"/>
</dbReference>